<dbReference type="PROSITE" id="PS00535">
    <property type="entry name" value="COMPLEX1_49K"/>
    <property type="match status" value="1"/>
</dbReference>
<dbReference type="NCBIfam" id="NF005649">
    <property type="entry name" value="PRK07415.1"/>
    <property type="match status" value="1"/>
</dbReference>
<evidence type="ECO:0000256" key="2">
    <source>
        <dbReference type="ARBA" id="ARBA00022448"/>
    </source>
</evidence>
<dbReference type="PROSITE" id="PS51379">
    <property type="entry name" value="4FE4S_FER_2"/>
    <property type="match status" value="1"/>
</dbReference>
<dbReference type="PANTHER" id="PTHR11993:SF10">
    <property type="entry name" value="NADH DEHYDROGENASE [UBIQUINONE] IRON-SULFUR PROTEIN 2, MITOCHONDRIAL"/>
    <property type="match status" value="1"/>
</dbReference>
<dbReference type="PROSITE" id="PS00668">
    <property type="entry name" value="COMPLEX1_ND1_2"/>
    <property type="match status" value="1"/>
</dbReference>
<dbReference type="SUPFAM" id="SSF56762">
    <property type="entry name" value="HydB/Nqo4-like"/>
    <property type="match status" value="1"/>
</dbReference>
<name>A0AAV7DSR5_ARIFI</name>
<dbReference type="InterPro" id="IPR014029">
    <property type="entry name" value="NADH_UbQ_OxRdtase_49kDa_CS"/>
</dbReference>
<dbReference type="InterPro" id="IPR001135">
    <property type="entry name" value="NADH_Q_OxRdtase_suD"/>
</dbReference>
<evidence type="ECO:0000256" key="5">
    <source>
        <dbReference type="RuleBase" id="RU003685"/>
    </source>
</evidence>
<protein>
    <recommendedName>
        <fullName evidence="6">4Fe-4S ferredoxin-type domain-containing protein</fullName>
    </recommendedName>
</protein>
<sequence length="448" mass="51473">MTVSATRKDLMIVNMGPHHPSMHGVLRLILTLDGEDVIDCEPILGYLHRGMEKIAENRTIIQYLPYVTRWDYLATMFTEAITVNGPEQLGNIQVPKRASYIRVIMLELSRIASHLLWLGPFMADIGAQTPFFYIFRERELLYDLFEAATGMRMMHNYFRIGGVAVDLPYGWIDKCLDFCDYFLTEVVEYQKLITRNPVFLQRVEGVGIIDGEEAINWGLSGPMLRASGIQWDLRKVDHYECYDDEFDWEVQWQKEGDSLARYLVRIGEMTESVKIIQQAIEGIPGGAYENLEVRRFDGGRHSEWNDFDYRFISKKPSPAFELSKQELYVRVEAPKGELGIFLIGDNSVFPWRWKIRPPAECERLPFDLPEAEEELVAGYQTEYSDPMSHSVKIYDTCIGCTQCVRACPTDVLEMIPWDGCKAKQIASAPRTEDCVGCKDVNPLVQRIS</sequence>
<accession>A0AAV7DSR5</accession>
<dbReference type="GO" id="GO:0016651">
    <property type="term" value="F:oxidoreductase activity, acting on NAD(P)H"/>
    <property type="evidence" value="ECO:0007669"/>
    <property type="project" value="InterPro"/>
</dbReference>
<comment type="similarity">
    <text evidence="1 5">Belongs to the complex I 49 kDa subunit family.</text>
</comment>
<evidence type="ECO:0000256" key="1">
    <source>
        <dbReference type="ARBA" id="ARBA00005769"/>
    </source>
</evidence>
<gene>
    <name evidence="7" type="ORF">H6P81_021476</name>
</gene>
<dbReference type="InterPro" id="IPR018086">
    <property type="entry name" value="NADH_UbQ_OxRdtase_su1_CS"/>
</dbReference>
<evidence type="ECO:0000313" key="7">
    <source>
        <dbReference type="EMBL" id="KAG9438581.1"/>
    </source>
</evidence>
<dbReference type="Gene3D" id="3.30.70.20">
    <property type="match status" value="1"/>
</dbReference>
<keyword evidence="4 5" id="KW-0520">NAD</keyword>
<dbReference type="Gene3D" id="1.10.645.10">
    <property type="entry name" value="Cytochrome-c3 Hydrogenase, chain B"/>
    <property type="match status" value="1"/>
</dbReference>
<dbReference type="SUPFAM" id="SSF54862">
    <property type="entry name" value="4Fe-4S ferredoxins"/>
    <property type="match status" value="1"/>
</dbReference>
<evidence type="ECO:0000259" key="6">
    <source>
        <dbReference type="PROSITE" id="PS51379"/>
    </source>
</evidence>
<evidence type="ECO:0000256" key="3">
    <source>
        <dbReference type="ARBA" id="ARBA00022967"/>
    </source>
</evidence>
<dbReference type="HAMAP" id="MF_01358">
    <property type="entry name" value="NDH1_NuoD"/>
    <property type="match status" value="1"/>
</dbReference>
<evidence type="ECO:0000313" key="8">
    <source>
        <dbReference type="Proteomes" id="UP000825729"/>
    </source>
</evidence>
<organism evidence="7 8">
    <name type="scientific">Aristolochia fimbriata</name>
    <name type="common">White veined hardy Dutchman's pipe vine</name>
    <dbReference type="NCBI Taxonomy" id="158543"/>
    <lineage>
        <taxon>Eukaryota</taxon>
        <taxon>Viridiplantae</taxon>
        <taxon>Streptophyta</taxon>
        <taxon>Embryophyta</taxon>
        <taxon>Tracheophyta</taxon>
        <taxon>Spermatophyta</taxon>
        <taxon>Magnoliopsida</taxon>
        <taxon>Magnoliidae</taxon>
        <taxon>Piperales</taxon>
        <taxon>Aristolochiaceae</taxon>
        <taxon>Aristolochia</taxon>
    </lineage>
</organism>
<dbReference type="GO" id="GO:0009535">
    <property type="term" value="C:chloroplast thylakoid membrane"/>
    <property type="evidence" value="ECO:0007669"/>
    <property type="project" value="TreeGrafter"/>
</dbReference>
<dbReference type="PANTHER" id="PTHR11993">
    <property type="entry name" value="NADH-UBIQUINONE OXIDOREDUCTASE 49 KDA SUBUNIT"/>
    <property type="match status" value="1"/>
</dbReference>
<dbReference type="InterPro" id="IPR022885">
    <property type="entry name" value="NDH1_su_D/H"/>
</dbReference>
<dbReference type="EMBL" id="JAINDJ010000054">
    <property type="protein sequence ID" value="KAG9438581.1"/>
    <property type="molecule type" value="Genomic_DNA"/>
</dbReference>
<dbReference type="InterPro" id="IPR029014">
    <property type="entry name" value="NiFe-Hase_large"/>
</dbReference>
<dbReference type="GO" id="GO:0048038">
    <property type="term" value="F:quinone binding"/>
    <property type="evidence" value="ECO:0007669"/>
    <property type="project" value="InterPro"/>
</dbReference>
<dbReference type="AlphaFoldDB" id="A0AAV7DSR5"/>
<dbReference type="GO" id="GO:0051287">
    <property type="term" value="F:NAD binding"/>
    <property type="evidence" value="ECO:0007669"/>
    <property type="project" value="InterPro"/>
</dbReference>
<feature type="domain" description="4Fe-4S ferredoxin-type" evidence="6">
    <location>
        <begin position="387"/>
        <end position="417"/>
    </location>
</feature>
<dbReference type="PROSITE" id="PS00198">
    <property type="entry name" value="4FE4S_FER_1"/>
    <property type="match status" value="1"/>
</dbReference>
<reference evidence="7 8" key="1">
    <citation type="submission" date="2021-07" db="EMBL/GenBank/DDBJ databases">
        <title>The Aristolochia fimbriata genome: insights into angiosperm evolution, floral development and chemical biosynthesis.</title>
        <authorList>
            <person name="Jiao Y."/>
        </authorList>
    </citation>
    <scope>NUCLEOTIDE SEQUENCE [LARGE SCALE GENOMIC DNA]</scope>
    <source>
        <strain evidence="7">IBCAS-2021</strain>
        <tissue evidence="7">Leaf</tissue>
    </source>
</reference>
<comment type="caution">
    <text evidence="7">The sequence shown here is derived from an EMBL/GenBank/DDBJ whole genome shotgun (WGS) entry which is preliminary data.</text>
</comment>
<dbReference type="Proteomes" id="UP000825729">
    <property type="component" value="Unassembled WGS sequence"/>
</dbReference>
<keyword evidence="8" id="KW-1185">Reference proteome</keyword>
<evidence type="ECO:0000256" key="4">
    <source>
        <dbReference type="ARBA" id="ARBA00023027"/>
    </source>
</evidence>
<keyword evidence="2 5" id="KW-0813">Transport</keyword>
<dbReference type="InterPro" id="IPR017896">
    <property type="entry name" value="4Fe4S_Fe-S-bd"/>
</dbReference>
<dbReference type="Pfam" id="PF00346">
    <property type="entry name" value="Complex1_49kDa"/>
    <property type="match status" value="1"/>
</dbReference>
<dbReference type="InterPro" id="IPR017900">
    <property type="entry name" value="4Fe4S_Fe_S_CS"/>
</dbReference>
<proteinExistence type="inferred from homology"/>
<keyword evidence="3 5" id="KW-1278">Translocase</keyword>
<dbReference type="NCBIfam" id="NF004739">
    <property type="entry name" value="PRK06075.1"/>
    <property type="match status" value="1"/>
</dbReference>
<dbReference type="Pfam" id="PF00037">
    <property type="entry name" value="Fer4"/>
    <property type="match status" value="1"/>
</dbReference>